<dbReference type="RefSeq" id="XP_017999385.1">
    <property type="nucleotide sequence ID" value="XM_018145235.1"/>
</dbReference>
<organism evidence="3 4">
    <name type="scientific">Cyphellophora attinorum</name>
    <dbReference type="NCBI Taxonomy" id="1664694"/>
    <lineage>
        <taxon>Eukaryota</taxon>
        <taxon>Fungi</taxon>
        <taxon>Dikarya</taxon>
        <taxon>Ascomycota</taxon>
        <taxon>Pezizomycotina</taxon>
        <taxon>Eurotiomycetes</taxon>
        <taxon>Chaetothyriomycetidae</taxon>
        <taxon>Chaetothyriales</taxon>
        <taxon>Cyphellophoraceae</taxon>
        <taxon>Cyphellophora</taxon>
    </lineage>
</organism>
<feature type="compositionally biased region" description="Low complexity" evidence="1">
    <location>
        <begin position="194"/>
        <end position="228"/>
    </location>
</feature>
<dbReference type="VEuPathDB" id="FungiDB:AB675_5053"/>
<comment type="caution">
    <text evidence="3">The sequence shown here is derived from an EMBL/GenBank/DDBJ whole genome shotgun (WGS) entry which is preliminary data.</text>
</comment>
<feature type="region of interest" description="Disordered" evidence="1">
    <location>
        <begin position="194"/>
        <end position="253"/>
    </location>
</feature>
<dbReference type="EMBL" id="LFJN01000015">
    <property type="protein sequence ID" value="KPI39422.1"/>
    <property type="molecule type" value="Genomic_DNA"/>
</dbReference>
<name>A0A0N1H397_9EURO</name>
<evidence type="ECO:0000256" key="1">
    <source>
        <dbReference type="SAM" id="MobiDB-lite"/>
    </source>
</evidence>
<keyword evidence="2" id="KW-0812">Transmembrane</keyword>
<protein>
    <submittedName>
        <fullName evidence="3">Uncharacterized protein</fullName>
    </submittedName>
</protein>
<gene>
    <name evidence="3" type="ORF">AB675_5053</name>
</gene>
<feature type="transmembrane region" description="Helical" evidence="2">
    <location>
        <begin position="473"/>
        <end position="496"/>
    </location>
</feature>
<keyword evidence="2" id="KW-0472">Membrane</keyword>
<reference evidence="3 4" key="1">
    <citation type="submission" date="2015-06" db="EMBL/GenBank/DDBJ databases">
        <title>Draft genome of the ant-associated black yeast Phialophora attae CBS 131958.</title>
        <authorList>
            <person name="Moreno L.F."/>
            <person name="Stielow B.J."/>
            <person name="de Hoog S."/>
            <person name="Vicente V.A."/>
            <person name="Weiss V.A."/>
            <person name="de Vries M."/>
            <person name="Cruz L.M."/>
            <person name="Souza E.M."/>
        </authorList>
    </citation>
    <scope>NUCLEOTIDE SEQUENCE [LARGE SCALE GENOMIC DNA]</scope>
    <source>
        <strain evidence="3 4">CBS 131958</strain>
    </source>
</reference>
<dbReference type="Proteomes" id="UP000038010">
    <property type="component" value="Unassembled WGS sequence"/>
</dbReference>
<dbReference type="GeneID" id="28737115"/>
<evidence type="ECO:0000313" key="4">
    <source>
        <dbReference type="Proteomes" id="UP000038010"/>
    </source>
</evidence>
<evidence type="ECO:0000313" key="3">
    <source>
        <dbReference type="EMBL" id="KPI39422.1"/>
    </source>
</evidence>
<proteinExistence type="predicted"/>
<sequence length="529" mass="56308">MTTPYQHELDDLGHRVRSPGVTRPHGVDDDYLTWRYATQNQVMPGEARNSRKNRLYGTLCCGSAWGIVTWLVLGAGVIAAIAILLVKAFSPAAFGGHADAASTTSSSIIEPSTTTITLSPSSPSISTTVLSTVATETETEFSTTTQTQTTEEKQTTTITYTPPTTATATETSVATSVLTSVFTTEVSESFRTSIVPTTETETSSITATASETTTATTTAVTTSVTTAAPKDDDKDDDDEGNDDRDRRAFPVENAVSDLTSRFASVESKLQTGPTVTDAPMLSRDRERYRSETEAPILSELNKAISWCSDVMAEADGDDVGKGVSKSCEGYDSKSVDGFPYPGVTLHATDPVDGGAVTGMTHRALPSSSASPVVSIRTIMVRIPVEVSATPCPNTFRTIVSPAIAIRDPDPTQRDTTSTAVPGATPESAFDTERLLDIGTNNGQPITVDKQPMVGTCLFFAGHLDCVKHHNRCWGALVGVGAGAAITTFVLAVWVVWPLTRHFWKAWRDKKNSPPAPQITYALPPTTVAA</sequence>
<feature type="region of interest" description="Disordered" evidence="1">
    <location>
        <begin position="406"/>
        <end position="425"/>
    </location>
</feature>
<feature type="compositionally biased region" description="Acidic residues" evidence="1">
    <location>
        <begin position="233"/>
        <end position="242"/>
    </location>
</feature>
<dbReference type="AlphaFoldDB" id="A0A0N1H397"/>
<feature type="transmembrane region" description="Helical" evidence="2">
    <location>
        <begin position="55"/>
        <end position="85"/>
    </location>
</feature>
<accession>A0A0N1H397</accession>
<evidence type="ECO:0000256" key="2">
    <source>
        <dbReference type="SAM" id="Phobius"/>
    </source>
</evidence>
<feature type="region of interest" description="Disordered" evidence="1">
    <location>
        <begin position="137"/>
        <end position="156"/>
    </location>
</feature>
<keyword evidence="2" id="KW-1133">Transmembrane helix</keyword>
<keyword evidence="4" id="KW-1185">Reference proteome</keyword>